<proteinExistence type="predicted"/>
<dbReference type="PANTHER" id="PTHR15160:SF1">
    <property type="entry name" value="VON HIPPEL-LINDAU DISEASE TUMOR SUPPRESSOR"/>
    <property type="match status" value="1"/>
</dbReference>
<dbReference type="InterPro" id="IPR003729">
    <property type="entry name" value="Bi_nuclease_dom"/>
</dbReference>
<dbReference type="PANTHER" id="PTHR15160">
    <property type="entry name" value="VON HIPPEL-LINDAU PROTEIN"/>
    <property type="match status" value="1"/>
</dbReference>
<dbReference type="Proteomes" id="UP000176604">
    <property type="component" value="Unassembled WGS sequence"/>
</dbReference>
<feature type="coiled-coil region" evidence="1">
    <location>
        <begin position="139"/>
        <end position="166"/>
    </location>
</feature>
<dbReference type="PROSITE" id="PS51658">
    <property type="entry name" value="BFN"/>
    <property type="match status" value="1"/>
</dbReference>
<comment type="caution">
    <text evidence="3">The sequence shown here is derived from an EMBL/GenBank/DDBJ whole genome shotgun (WGS) entry which is preliminary data.</text>
</comment>
<feature type="domain" description="BFN" evidence="2">
    <location>
        <begin position="14"/>
        <end position="146"/>
    </location>
</feature>
<keyword evidence="1" id="KW-0175">Coiled coil</keyword>
<protein>
    <recommendedName>
        <fullName evidence="2">BFN domain-containing protein</fullName>
    </recommendedName>
</protein>
<dbReference type="SUPFAM" id="SSF103256">
    <property type="entry name" value="Hypothetical protein TM0160"/>
    <property type="match status" value="1"/>
</dbReference>
<name>A0A1F7UMS2_9BACT</name>
<evidence type="ECO:0000256" key="1">
    <source>
        <dbReference type="SAM" id="Coils"/>
    </source>
</evidence>
<dbReference type="InterPro" id="IPR036104">
    <property type="entry name" value="BFN_sf"/>
</dbReference>
<evidence type="ECO:0000313" key="3">
    <source>
        <dbReference type="EMBL" id="OGL79559.1"/>
    </source>
</evidence>
<dbReference type="AlphaFoldDB" id="A0A1F7UMS2"/>
<sequence>MADETSQLNKDGETIICKVLGVYVHPTRNTPIVFVGDEAESVVVPIWIGFLEAQAILFAWKQIDAPRPLTADLLVGLIRDLNATVEEVNIHTISESTYYAKIILATKDGMRIERDARPSDAIAVALRAGARLTVAQKIVRATEGEAENAKALLDFLRLEAEDEKRDK</sequence>
<dbReference type="GO" id="GO:0004518">
    <property type="term" value="F:nuclease activity"/>
    <property type="evidence" value="ECO:0007669"/>
    <property type="project" value="InterPro"/>
</dbReference>
<evidence type="ECO:0000313" key="4">
    <source>
        <dbReference type="Proteomes" id="UP000176604"/>
    </source>
</evidence>
<organism evidence="3 4">
    <name type="scientific">Candidatus Uhrbacteria bacterium RIFCSPHIGHO2_12_FULL_54_23</name>
    <dbReference type="NCBI Taxonomy" id="1802397"/>
    <lineage>
        <taxon>Bacteria</taxon>
        <taxon>Candidatus Uhriibacteriota</taxon>
    </lineage>
</organism>
<gene>
    <name evidence="3" type="ORF">A3J43_01255</name>
</gene>
<dbReference type="Gene3D" id="3.10.690.10">
    <property type="entry name" value="Bifunctional nuclease domain"/>
    <property type="match status" value="1"/>
</dbReference>
<dbReference type="Pfam" id="PF02577">
    <property type="entry name" value="BFN_dom"/>
    <property type="match status" value="1"/>
</dbReference>
<accession>A0A1F7UMS2</accession>
<dbReference type="EMBL" id="MGEF01000005">
    <property type="protein sequence ID" value="OGL79559.1"/>
    <property type="molecule type" value="Genomic_DNA"/>
</dbReference>
<evidence type="ECO:0000259" key="2">
    <source>
        <dbReference type="PROSITE" id="PS51658"/>
    </source>
</evidence>
<reference evidence="3 4" key="1">
    <citation type="journal article" date="2016" name="Nat. Commun.">
        <title>Thousands of microbial genomes shed light on interconnected biogeochemical processes in an aquifer system.</title>
        <authorList>
            <person name="Anantharaman K."/>
            <person name="Brown C.T."/>
            <person name="Hug L.A."/>
            <person name="Sharon I."/>
            <person name="Castelle C.J."/>
            <person name="Probst A.J."/>
            <person name="Thomas B.C."/>
            <person name="Singh A."/>
            <person name="Wilkins M.J."/>
            <person name="Karaoz U."/>
            <person name="Brodie E.L."/>
            <person name="Williams K.H."/>
            <person name="Hubbard S.S."/>
            <person name="Banfield J.F."/>
        </authorList>
    </citation>
    <scope>NUCLEOTIDE SEQUENCE [LARGE SCALE GENOMIC DNA]</scope>
</reference>